<dbReference type="Pfam" id="PF01734">
    <property type="entry name" value="Patatin"/>
    <property type="match status" value="1"/>
</dbReference>
<reference evidence="7 10" key="2">
    <citation type="submission" date="2020-08" db="EMBL/GenBank/DDBJ databases">
        <title>Genome public.</title>
        <authorList>
            <person name="Liu C."/>
            <person name="Sun Q."/>
        </authorList>
    </citation>
    <scope>NUCLEOTIDE SEQUENCE [LARGE SCALE GENOMIC DNA]</scope>
    <source>
        <strain evidence="7 10">426_9</strain>
    </source>
</reference>
<evidence type="ECO:0000313" key="8">
    <source>
        <dbReference type="EMBL" id="RDU51059.1"/>
    </source>
</evidence>
<keyword evidence="3 4" id="KW-0443">Lipid metabolism</keyword>
<dbReference type="InterPro" id="IPR050301">
    <property type="entry name" value="NTE"/>
</dbReference>
<sequence>MKKIAVLTALLFMALQMGYAQKVGLVLSGGGAKGAAHIGVIKALEENGIPIDYITGTSAGAIVGSLYAMGYTPEEMVNLMLSEEFSYWQTGTVENEYKYYFKRPDPTPEFGHFSIDMTDSLQVKANFFPQSLINPIQMNQAFMALFSQATAKAGWNFDNLFVPFRCVASDIYSKKAIIFKNGDLGDAVRASMTFPFFFQPIWKDSVPIFDGGIYDNFPVGPMKEAFHPEFIFGSTVAGSNNKPSSNPYNQLETMIMQKTEYDVPEEEGMMIKFSFPTVSLLDFQKSRELMDIGYKRTMAMMDSIKARVSRRVDLDEVNKRREAYKQSLPPLIFQNIYVTGVSESQRKYIEAQLHRDINHEFSMEEFKRAYFKMLTYSKIKEILPHAVYNRKEKKFDLYLDVKMKEEITVGFGGNVSSYQANQLFLGLGYQYLGRFAADVNSNFQVGNSFSGVMLSGRIYLQTRIPTYLNWQGVFSEKKYSESQSLFYEDVLPAFIRQKELYTKVKLGFPFLNRAKAEIGFAYGRLNDYYFQTSNMTFPNATSDHSWYDLFAGSLSIERNSLDYKQYPISGRKQFLVAQYVTGKENYRPSPLTDMGAFDRKIHSWLQMKGEWEQYRTLSSHFNLGFTSELVISSKNLMNNYTASVLQAPAFTPTPHSQIVFNEAFRANQYVAFGLSPIWKFSKLLHFRLDMYGFAPLYEIKKEEIWNNNTYSAIPYYGKFLHSFKYMGEAALVLQLPFANISLYANGYSYPSKNFNFGLNIGYLIFNPKMLD</sequence>
<dbReference type="PANTHER" id="PTHR14226">
    <property type="entry name" value="NEUROPATHY TARGET ESTERASE/SWISS CHEESE D.MELANOGASTER"/>
    <property type="match status" value="1"/>
</dbReference>
<dbReference type="GO" id="GO:0016787">
    <property type="term" value="F:hydrolase activity"/>
    <property type="evidence" value="ECO:0007669"/>
    <property type="project" value="UniProtKB-UniRule"/>
</dbReference>
<dbReference type="RefSeq" id="WP_115497652.1">
    <property type="nucleotide sequence ID" value="NZ_JACRTI010000001.1"/>
</dbReference>
<dbReference type="Gene3D" id="3.40.1090.10">
    <property type="entry name" value="Cytosolic phospholipase A2 catalytic domain"/>
    <property type="match status" value="2"/>
</dbReference>
<evidence type="ECO:0000256" key="4">
    <source>
        <dbReference type="PROSITE-ProRule" id="PRU01161"/>
    </source>
</evidence>
<dbReference type="SUPFAM" id="SSF52151">
    <property type="entry name" value="FabD/lysophospholipase-like"/>
    <property type="match status" value="1"/>
</dbReference>
<comment type="caution">
    <text evidence="8">The sequence shown here is derived from an EMBL/GenBank/DDBJ whole genome shotgun (WGS) entry which is preliminary data.</text>
</comment>
<accession>A0A3D8HJ98</accession>
<dbReference type="CDD" id="cd07205">
    <property type="entry name" value="Pat_PNPLA6_PNPLA7_NTE1_like"/>
    <property type="match status" value="1"/>
</dbReference>
<protein>
    <submittedName>
        <fullName evidence="7 8">Patatin</fullName>
    </submittedName>
</protein>
<evidence type="ECO:0000313" key="9">
    <source>
        <dbReference type="Proteomes" id="UP000256321"/>
    </source>
</evidence>
<feature type="active site" description="Proton acceptor" evidence="4">
    <location>
        <position position="210"/>
    </location>
</feature>
<dbReference type="EMBL" id="JACRTI010000001">
    <property type="protein sequence ID" value="MBC8600102.1"/>
    <property type="molecule type" value="Genomic_DNA"/>
</dbReference>
<feature type="short sequence motif" description="GXSXG" evidence="4">
    <location>
        <begin position="56"/>
        <end position="60"/>
    </location>
</feature>
<dbReference type="Proteomes" id="UP000629596">
    <property type="component" value="Unassembled WGS sequence"/>
</dbReference>
<feature type="domain" description="PNPLA" evidence="6">
    <location>
        <begin position="25"/>
        <end position="223"/>
    </location>
</feature>
<feature type="chain" id="PRO_5017831339" evidence="5">
    <location>
        <begin position="23"/>
        <end position="771"/>
    </location>
</feature>
<name>A0A3D8HJ98_9BACT</name>
<keyword evidence="2 4" id="KW-0442">Lipid degradation</keyword>
<feature type="short sequence motif" description="DGA/G" evidence="4">
    <location>
        <begin position="210"/>
        <end position="212"/>
    </location>
</feature>
<dbReference type="PANTHER" id="PTHR14226:SF29">
    <property type="entry name" value="NEUROPATHY TARGET ESTERASE SWS"/>
    <property type="match status" value="1"/>
</dbReference>
<organism evidence="8 9">
    <name type="scientific">Parabacteroides acidifaciens</name>
    <dbReference type="NCBI Taxonomy" id="2290935"/>
    <lineage>
        <taxon>Bacteria</taxon>
        <taxon>Pseudomonadati</taxon>
        <taxon>Bacteroidota</taxon>
        <taxon>Bacteroidia</taxon>
        <taxon>Bacteroidales</taxon>
        <taxon>Tannerellaceae</taxon>
        <taxon>Parabacteroides</taxon>
    </lineage>
</organism>
<evidence type="ECO:0000256" key="5">
    <source>
        <dbReference type="SAM" id="SignalP"/>
    </source>
</evidence>
<keyword evidence="5" id="KW-0732">Signal</keyword>
<dbReference type="Proteomes" id="UP000256321">
    <property type="component" value="Unassembled WGS sequence"/>
</dbReference>
<evidence type="ECO:0000313" key="7">
    <source>
        <dbReference type="EMBL" id="MBC8600102.1"/>
    </source>
</evidence>
<keyword evidence="1 4" id="KW-0378">Hydrolase</keyword>
<evidence type="ECO:0000259" key="6">
    <source>
        <dbReference type="PROSITE" id="PS51635"/>
    </source>
</evidence>
<dbReference type="InterPro" id="IPR002641">
    <property type="entry name" value="PNPLA_dom"/>
</dbReference>
<dbReference type="AlphaFoldDB" id="A0A3D8HJ98"/>
<reference evidence="8 9" key="1">
    <citation type="submission" date="2018-07" db="EMBL/GenBank/DDBJ databases">
        <title>Parabacteroides acidifaciens nov. sp., isolated from human feces.</title>
        <authorList>
            <person name="Wang Y.J."/>
        </authorList>
    </citation>
    <scope>NUCLEOTIDE SEQUENCE [LARGE SCALE GENOMIC DNA]</scope>
    <source>
        <strain evidence="8 9">426-9</strain>
    </source>
</reference>
<feature type="active site" description="Nucleophile" evidence="4">
    <location>
        <position position="58"/>
    </location>
</feature>
<feature type="short sequence motif" description="GXGXXG" evidence="4">
    <location>
        <begin position="29"/>
        <end position="34"/>
    </location>
</feature>
<evidence type="ECO:0000256" key="1">
    <source>
        <dbReference type="ARBA" id="ARBA00022801"/>
    </source>
</evidence>
<dbReference type="InterPro" id="IPR016035">
    <property type="entry name" value="Acyl_Trfase/lysoPLipase"/>
</dbReference>
<dbReference type="PROSITE" id="PS51635">
    <property type="entry name" value="PNPLA"/>
    <property type="match status" value="1"/>
</dbReference>
<proteinExistence type="predicted"/>
<gene>
    <name evidence="8" type="ORF">DWU89_00020</name>
    <name evidence="7" type="ORF">H8784_00020</name>
</gene>
<evidence type="ECO:0000256" key="2">
    <source>
        <dbReference type="ARBA" id="ARBA00022963"/>
    </source>
</evidence>
<evidence type="ECO:0000313" key="10">
    <source>
        <dbReference type="Proteomes" id="UP000629596"/>
    </source>
</evidence>
<evidence type="ECO:0000256" key="3">
    <source>
        <dbReference type="ARBA" id="ARBA00023098"/>
    </source>
</evidence>
<keyword evidence="10" id="KW-1185">Reference proteome</keyword>
<dbReference type="EMBL" id="QREV01000001">
    <property type="protein sequence ID" value="RDU51059.1"/>
    <property type="molecule type" value="Genomic_DNA"/>
</dbReference>
<feature type="signal peptide" evidence="5">
    <location>
        <begin position="1"/>
        <end position="22"/>
    </location>
</feature>
<dbReference type="GO" id="GO:0016042">
    <property type="term" value="P:lipid catabolic process"/>
    <property type="evidence" value="ECO:0007669"/>
    <property type="project" value="UniProtKB-UniRule"/>
</dbReference>